<accession>A0A812USJ2</accession>
<feature type="transmembrane region" description="Helical" evidence="8">
    <location>
        <begin position="1103"/>
        <end position="1122"/>
    </location>
</feature>
<name>A0A812USJ2_9DINO</name>
<evidence type="ECO:0000256" key="3">
    <source>
        <dbReference type="ARBA" id="ARBA00022475"/>
    </source>
</evidence>
<dbReference type="Gene3D" id="1.10.472.80">
    <property type="entry name" value="Ypt/Rab-GAP domain of gyp1p, domain 3"/>
    <property type="match status" value="1"/>
</dbReference>
<keyword evidence="2" id="KW-0813">Transport</keyword>
<evidence type="ECO:0000256" key="8">
    <source>
        <dbReference type="SAM" id="Phobius"/>
    </source>
</evidence>
<evidence type="ECO:0000256" key="2">
    <source>
        <dbReference type="ARBA" id="ARBA00022448"/>
    </source>
</evidence>
<keyword evidence="4 8" id="KW-0812">Transmembrane</keyword>
<evidence type="ECO:0000313" key="10">
    <source>
        <dbReference type="EMBL" id="CAE7583100.1"/>
    </source>
</evidence>
<dbReference type="InterPro" id="IPR000060">
    <property type="entry name" value="BCCT_transptr"/>
</dbReference>
<feature type="compositionally biased region" description="Basic and acidic residues" evidence="7">
    <location>
        <begin position="1170"/>
        <end position="1181"/>
    </location>
</feature>
<feature type="transmembrane region" description="Helical" evidence="8">
    <location>
        <begin position="426"/>
        <end position="447"/>
    </location>
</feature>
<feature type="transmembrane region" description="Helical" evidence="8">
    <location>
        <begin position="612"/>
        <end position="634"/>
    </location>
</feature>
<dbReference type="PANTHER" id="PTHR30047:SF7">
    <property type="entry name" value="HIGH-AFFINITY CHOLINE TRANSPORT PROTEIN"/>
    <property type="match status" value="1"/>
</dbReference>
<feature type="transmembrane region" description="Helical" evidence="8">
    <location>
        <begin position="321"/>
        <end position="340"/>
    </location>
</feature>
<dbReference type="PANTHER" id="PTHR30047">
    <property type="entry name" value="HIGH-AFFINITY CHOLINE TRANSPORT PROTEIN-RELATED"/>
    <property type="match status" value="1"/>
</dbReference>
<feature type="transmembrane region" description="Helical" evidence="8">
    <location>
        <begin position="655"/>
        <end position="675"/>
    </location>
</feature>
<dbReference type="EMBL" id="CAJNDS010002747">
    <property type="protein sequence ID" value="CAE7583100.1"/>
    <property type="molecule type" value="Genomic_DNA"/>
</dbReference>
<evidence type="ECO:0000256" key="4">
    <source>
        <dbReference type="ARBA" id="ARBA00022692"/>
    </source>
</evidence>
<dbReference type="AlphaFoldDB" id="A0A812USJ2"/>
<feature type="transmembrane region" description="Helical" evidence="8">
    <location>
        <begin position="1030"/>
        <end position="1048"/>
    </location>
</feature>
<organism evidence="10 11">
    <name type="scientific">Symbiodinium natans</name>
    <dbReference type="NCBI Taxonomy" id="878477"/>
    <lineage>
        <taxon>Eukaryota</taxon>
        <taxon>Sar</taxon>
        <taxon>Alveolata</taxon>
        <taxon>Dinophyceae</taxon>
        <taxon>Suessiales</taxon>
        <taxon>Symbiodiniaceae</taxon>
        <taxon>Symbiodinium</taxon>
    </lineage>
</organism>
<feature type="transmembrane region" description="Helical" evidence="8">
    <location>
        <begin position="787"/>
        <end position="810"/>
    </location>
</feature>
<keyword evidence="5 8" id="KW-1133">Transmembrane helix</keyword>
<dbReference type="Proteomes" id="UP000604046">
    <property type="component" value="Unassembled WGS sequence"/>
</dbReference>
<evidence type="ECO:0000313" key="11">
    <source>
        <dbReference type="Proteomes" id="UP000604046"/>
    </source>
</evidence>
<feature type="transmembrane region" description="Helical" evidence="8">
    <location>
        <begin position="559"/>
        <end position="581"/>
    </location>
</feature>
<dbReference type="PROSITE" id="PS50086">
    <property type="entry name" value="TBC_RABGAP"/>
    <property type="match status" value="1"/>
</dbReference>
<dbReference type="GO" id="GO:0022857">
    <property type="term" value="F:transmembrane transporter activity"/>
    <property type="evidence" value="ECO:0007669"/>
    <property type="project" value="InterPro"/>
</dbReference>
<feature type="transmembrane region" description="Helical" evidence="8">
    <location>
        <begin position="1069"/>
        <end position="1091"/>
    </location>
</feature>
<sequence>MAVKREGAALGVQLSVPTMDALRLRFAELAPGHAHLGVPDPADAAAASTRLEPALRGLNLEEAQRLETRRRRLAAQLLSGAAYPAELQIFARFGIPPSMRREVWSSIMGVVESTGTAALQEAAKGINEWEWLTDDVLRLDVSEHCANDVSYFPFDEIAEALVLALSRDPQISSMCESGPPQMPILIPAPDAMEAAVAKEGAEQEGGLRVPPSGVVPFKGFSNYACPFAFLADRLETAYPLFRAFYCRVLCHLHTISNRPETLLQLCALFESLADTAAPRAAQHVKQLAVDSAPLRFAFHWIVTGFAGCLPAEQLLHLWDRLLGFDSPVLVAVLAAAIFAFRARLVLGARRLEGRSADPRPQFQKRAMKNAVTATRTALLVGGLEAKDARDVLRSICLDPFLVEEYERGHGAGPQGTREVNFCSIRFNPVVSLLAAVCLWGFVLYAVLDPEASTVFGEWQSYVTKKFTWLYIVSQDYWIVYLFPLCYYYGDMKLGQDDEEPEYGDLTYLAMVWCAGVAIGLIFYGASEPLFHAEDGTNKYNNNGYFNENDRAISGLHITLFHWGFLAWIVYAITALTMGFLSYRKNLPLCFRTCMAPLFGKATWGWMGDLLDVLTIVTIVAGLCTSLGLGARQIVGGMQRLEWLEGTLTEDQLTNTAAWLIAVITLLATASVVAGLDFGIKTVSYTAFMLGNFLMVVIFSLDEPWYILNVIVQAVGYHLAHFVELAFDTDAFAQLDLGNGRPNDGKGAHPSWMDWWTIFYWGWWIAWAPFVGTFMARISRGRTIKQVVLYTLTLPFLYAVLWFCIFGAAAIRMNRRAIWLENVGTELYGNADYFLHTDLTFRPSGAGKCFDVPASLPGDAYSSYSVNTDVSPVCKFSSGDSSGYWFDLMGQYYGMGNSLVFVSIVTTILYFVTSSDSGSLVVDLIAANGREAHVVQRIFWAVTEGAVAIAALASGGFSSLTALQAVSIVMGLPFTIVMMMMCTSLWRALKVEAGEIAPRGQRPDWNLPLYGGIFDAPEWVLTFGRSKMPPLRVFTTFALATVMPPVLFWRSMRAMSKYEKAPTHAGTHGMLALVLGLAFKAFVILHIVSWVYQADANGPKEGKAMWAMAWVAYLTFAGVLSLGRHQIRRLYGIEGSGIEDICAAVFLYPQTLCQMLAQVGSEPAPKPVYKKGQESKKTDVEI</sequence>
<dbReference type="Pfam" id="PF02028">
    <property type="entry name" value="BCCT"/>
    <property type="match status" value="2"/>
</dbReference>
<gene>
    <name evidence="10" type="ORF">SNAT2548_LOCUS33263</name>
</gene>
<proteinExistence type="predicted"/>
<reference evidence="10" key="1">
    <citation type="submission" date="2021-02" db="EMBL/GenBank/DDBJ databases">
        <authorList>
            <person name="Dougan E. K."/>
            <person name="Rhodes N."/>
            <person name="Thang M."/>
            <person name="Chan C."/>
        </authorList>
    </citation>
    <scope>NUCLEOTIDE SEQUENCE</scope>
</reference>
<feature type="domain" description="Rab-GAP TBC" evidence="9">
    <location>
        <begin position="94"/>
        <end position="325"/>
    </location>
</feature>
<feature type="transmembrane region" description="Helical" evidence="8">
    <location>
        <begin position="757"/>
        <end position="775"/>
    </location>
</feature>
<evidence type="ECO:0000259" key="9">
    <source>
        <dbReference type="PROSITE" id="PS50086"/>
    </source>
</evidence>
<comment type="subcellular location">
    <subcellularLocation>
        <location evidence="1">Cell membrane</location>
        <topology evidence="1">Multi-pass membrane protein</topology>
    </subcellularLocation>
</comment>
<protein>
    <recommendedName>
        <fullName evidence="9">Rab-GAP TBC domain-containing protein</fullName>
    </recommendedName>
</protein>
<evidence type="ECO:0000256" key="1">
    <source>
        <dbReference type="ARBA" id="ARBA00004651"/>
    </source>
</evidence>
<keyword evidence="11" id="KW-1185">Reference proteome</keyword>
<feature type="transmembrane region" description="Helical" evidence="8">
    <location>
        <begin position="891"/>
        <end position="911"/>
    </location>
</feature>
<dbReference type="GO" id="GO:0005886">
    <property type="term" value="C:plasma membrane"/>
    <property type="evidence" value="ECO:0007669"/>
    <property type="project" value="UniProtKB-SubCell"/>
</dbReference>
<feature type="transmembrane region" description="Helical" evidence="8">
    <location>
        <begin position="505"/>
        <end position="525"/>
    </location>
</feature>
<keyword evidence="3" id="KW-1003">Cell membrane</keyword>
<feature type="transmembrane region" description="Helical" evidence="8">
    <location>
        <begin position="962"/>
        <end position="985"/>
    </location>
</feature>
<evidence type="ECO:0000256" key="6">
    <source>
        <dbReference type="ARBA" id="ARBA00023136"/>
    </source>
</evidence>
<feature type="transmembrane region" description="Helical" evidence="8">
    <location>
        <begin position="681"/>
        <end position="698"/>
    </location>
</feature>
<dbReference type="InterPro" id="IPR000195">
    <property type="entry name" value="Rab-GAP-TBC_dom"/>
</dbReference>
<dbReference type="Pfam" id="PF00566">
    <property type="entry name" value="RabGAP-TBC"/>
    <property type="match status" value="1"/>
</dbReference>
<feature type="transmembrane region" description="Helical" evidence="8">
    <location>
        <begin position="705"/>
        <end position="726"/>
    </location>
</feature>
<feature type="transmembrane region" description="Helical" evidence="8">
    <location>
        <begin position="467"/>
        <end position="489"/>
    </location>
</feature>
<dbReference type="OrthoDB" id="10249775at2759"/>
<evidence type="ECO:0000256" key="5">
    <source>
        <dbReference type="ARBA" id="ARBA00022989"/>
    </source>
</evidence>
<keyword evidence="6 8" id="KW-0472">Membrane</keyword>
<evidence type="ECO:0000256" key="7">
    <source>
        <dbReference type="SAM" id="MobiDB-lite"/>
    </source>
</evidence>
<feature type="transmembrane region" description="Helical" evidence="8">
    <location>
        <begin position="937"/>
        <end position="956"/>
    </location>
</feature>
<comment type="caution">
    <text evidence="10">The sequence shown here is derived from an EMBL/GenBank/DDBJ whole genome shotgun (WGS) entry which is preliminary data.</text>
</comment>
<dbReference type="InterPro" id="IPR035969">
    <property type="entry name" value="Rab-GAP_TBC_sf"/>
</dbReference>
<feature type="region of interest" description="Disordered" evidence="7">
    <location>
        <begin position="1161"/>
        <end position="1181"/>
    </location>
</feature>
<dbReference type="SUPFAM" id="SSF47923">
    <property type="entry name" value="Ypt/Rab-GAP domain of gyp1p"/>
    <property type="match status" value="1"/>
</dbReference>